<dbReference type="OrthoDB" id="5062115at2759"/>
<comment type="caution">
    <text evidence="9">The sequence shown here is derived from an EMBL/GenBank/DDBJ whole genome shotgun (WGS) entry which is preliminary data.</text>
</comment>
<reference evidence="9" key="1">
    <citation type="submission" date="2022-03" db="EMBL/GenBank/DDBJ databases">
        <authorList>
            <person name="Martin C."/>
        </authorList>
    </citation>
    <scope>NUCLEOTIDE SEQUENCE</scope>
</reference>
<keyword evidence="8" id="KW-0406">Ion transport</keyword>
<dbReference type="Proteomes" id="UP000749559">
    <property type="component" value="Unassembled WGS sequence"/>
</dbReference>
<feature type="transmembrane region" description="Helical" evidence="8">
    <location>
        <begin position="531"/>
        <end position="555"/>
    </location>
</feature>
<dbReference type="Pfam" id="PF03137">
    <property type="entry name" value="OATP"/>
    <property type="match status" value="1"/>
</dbReference>
<feature type="transmembrane region" description="Helical" evidence="8">
    <location>
        <begin position="620"/>
        <end position="641"/>
    </location>
</feature>
<sequence>MPEKNGKAKDEFYEGGKYEPTENKPMLDDEDDVSINRADYTCGLGPLKPKGLQRFANIKLYLVFFNVMAVLVGVEIMFRFADLTTLEKRFGFKTTQSGIIISSFEMGHVFLVIMFSYFGGSSHKPKMLFMGGVILAVSAFVWALPHFLFGSGRDENILGEMAESNNTNIDSGLCEDGAEWRLEACANIAEADKGPDMGGQNNAAYGILLASELLLGVSLAPYLSLGIAYIDENCDPISSAFYVGIAYSIGNFGTVIGFLLAGVFLTMDINLTATDLTPVDPGWLGAWWLGSLLLAVIAFVANVPMFMFPKKLPRSEEEMKEIAKQEAATANIYTIRNFPRLMARLFRNGIFVGASLGMAGVCYIISGCYTFLPKYIETQFGQTASLANILTAVISAFAMSSGCFFGGWVAGRFKLTPYGSIKLLFVTDIISIAGLISLIFVGCPQVEIGGTLGPEGLIDVTQDCNSNCSCGMGYNPVCGENGMNYLTPCHAGCDFGELLEDGLSMVYSNCSCINGLTATSGWCETGCNTMLIVYSIILFVCSFATFTAVSPALSIMLRCVDDELKSLALGVNAALMSLLSMLPAPMIYGVLIDTNCFLWEESCDGEGFCILYNMSAFRQLLHGATAAVQSSSLLFYGLAWYKMRGMTWEEDEDPYEPVSNGDAVGDTIKKEWIDLRTQQKVVGDKLADNKREEVERLNGFEKAGHPSPVWLHQVKSIDASHRHSSEA</sequence>
<dbReference type="PROSITE" id="PS00282">
    <property type="entry name" value="KAZAL_1"/>
    <property type="match status" value="1"/>
</dbReference>
<dbReference type="CDD" id="cd17336">
    <property type="entry name" value="MFS_SLCO_OATP"/>
    <property type="match status" value="1"/>
</dbReference>
<comment type="subcellular location">
    <subcellularLocation>
        <location evidence="1 8">Cell membrane</location>
        <topology evidence="1 8">Multi-pass membrane protein</topology>
    </subcellularLocation>
</comment>
<dbReference type="AlphaFoldDB" id="A0A8J1XSK9"/>
<dbReference type="InterPro" id="IPR004156">
    <property type="entry name" value="OATP"/>
</dbReference>
<keyword evidence="4 8" id="KW-0812">Transmembrane</keyword>
<dbReference type="InterPro" id="IPR036259">
    <property type="entry name" value="MFS_trans_sf"/>
</dbReference>
<gene>
    <name evidence="9" type="ORF">OFUS_LOCUS21362</name>
</gene>
<feature type="transmembrane region" description="Helical" evidence="8">
    <location>
        <begin position="241"/>
        <end position="265"/>
    </location>
</feature>
<evidence type="ECO:0000256" key="5">
    <source>
        <dbReference type="ARBA" id="ARBA00022989"/>
    </source>
</evidence>
<evidence type="ECO:0000256" key="3">
    <source>
        <dbReference type="ARBA" id="ARBA00022475"/>
    </source>
</evidence>
<keyword evidence="5 8" id="KW-1133">Transmembrane helix</keyword>
<evidence type="ECO:0000256" key="6">
    <source>
        <dbReference type="ARBA" id="ARBA00023136"/>
    </source>
</evidence>
<evidence type="ECO:0000313" key="9">
    <source>
        <dbReference type="EMBL" id="CAH1797018.1"/>
    </source>
</evidence>
<keyword evidence="3" id="KW-1003">Cell membrane</keyword>
<organism evidence="9 10">
    <name type="scientific">Owenia fusiformis</name>
    <name type="common">Polychaete worm</name>
    <dbReference type="NCBI Taxonomy" id="6347"/>
    <lineage>
        <taxon>Eukaryota</taxon>
        <taxon>Metazoa</taxon>
        <taxon>Spiralia</taxon>
        <taxon>Lophotrochozoa</taxon>
        <taxon>Annelida</taxon>
        <taxon>Polychaeta</taxon>
        <taxon>Sedentaria</taxon>
        <taxon>Canalipalpata</taxon>
        <taxon>Sabellida</taxon>
        <taxon>Oweniida</taxon>
        <taxon>Oweniidae</taxon>
        <taxon>Owenia</taxon>
    </lineage>
</organism>
<feature type="transmembrane region" description="Helical" evidence="8">
    <location>
        <begin position="127"/>
        <end position="149"/>
    </location>
</feature>
<feature type="transmembrane region" description="Helical" evidence="8">
    <location>
        <begin position="423"/>
        <end position="442"/>
    </location>
</feature>
<dbReference type="PROSITE" id="PS50850">
    <property type="entry name" value="MFS"/>
    <property type="match status" value="1"/>
</dbReference>
<keyword evidence="8" id="KW-0813">Transport</keyword>
<keyword evidence="10" id="KW-1185">Reference proteome</keyword>
<dbReference type="Pfam" id="PF07648">
    <property type="entry name" value="Kazal_2"/>
    <property type="match status" value="1"/>
</dbReference>
<feature type="transmembrane region" description="Helical" evidence="8">
    <location>
        <begin position="58"/>
        <end position="78"/>
    </location>
</feature>
<comment type="similarity">
    <text evidence="2 8">Belongs to the organo anion transporter (TC 2.A.60) family.</text>
</comment>
<feature type="transmembrane region" description="Helical" evidence="8">
    <location>
        <begin position="203"/>
        <end position="229"/>
    </location>
</feature>
<proteinExistence type="inferred from homology"/>
<dbReference type="GO" id="GO:0043252">
    <property type="term" value="P:sodium-independent organic anion transport"/>
    <property type="evidence" value="ECO:0007669"/>
    <property type="project" value="TreeGrafter"/>
</dbReference>
<dbReference type="PANTHER" id="PTHR11388">
    <property type="entry name" value="ORGANIC ANION TRANSPORTER"/>
    <property type="match status" value="1"/>
</dbReference>
<dbReference type="SUPFAM" id="SSF100895">
    <property type="entry name" value="Kazal-type serine protease inhibitors"/>
    <property type="match status" value="1"/>
</dbReference>
<keyword evidence="6 8" id="KW-0472">Membrane</keyword>
<dbReference type="PANTHER" id="PTHR11388:SF76">
    <property type="entry name" value="SOLUTE CARRIER ORGANIC ANION TRANSPORTER FAMILY MEMBER"/>
    <property type="match status" value="1"/>
</dbReference>
<dbReference type="EMBL" id="CAIIXF020000010">
    <property type="protein sequence ID" value="CAH1797018.1"/>
    <property type="molecule type" value="Genomic_DNA"/>
</dbReference>
<evidence type="ECO:0000256" key="7">
    <source>
        <dbReference type="ARBA" id="ARBA00023157"/>
    </source>
</evidence>
<dbReference type="SUPFAM" id="SSF103473">
    <property type="entry name" value="MFS general substrate transporter"/>
    <property type="match status" value="1"/>
</dbReference>
<evidence type="ECO:0000256" key="1">
    <source>
        <dbReference type="ARBA" id="ARBA00004651"/>
    </source>
</evidence>
<dbReference type="InterPro" id="IPR036058">
    <property type="entry name" value="Kazal_dom_sf"/>
</dbReference>
<dbReference type="Gene3D" id="1.20.1250.20">
    <property type="entry name" value="MFS general substrate transporter like domains"/>
    <property type="match status" value="1"/>
</dbReference>
<keyword evidence="7" id="KW-1015">Disulfide bond</keyword>
<protein>
    <recommendedName>
        <fullName evidence="8">Solute carrier organic anion transporter family member</fullName>
    </recommendedName>
</protein>
<evidence type="ECO:0000256" key="8">
    <source>
        <dbReference type="RuleBase" id="RU362056"/>
    </source>
</evidence>
<accession>A0A8J1XSK9</accession>
<name>A0A8J1XSK9_OWEFU</name>
<dbReference type="InterPro" id="IPR002350">
    <property type="entry name" value="Kazal_dom"/>
</dbReference>
<evidence type="ECO:0000313" key="10">
    <source>
        <dbReference type="Proteomes" id="UP000749559"/>
    </source>
</evidence>
<evidence type="ECO:0000256" key="4">
    <source>
        <dbReference type="ARBA" id="ARBA00022692"/>
    </source>
</evidence>
<dbReference type="GO" id="GO:0016323">
    <property type="term" value="C:basolateral plasma membrane"/>
    <property type="evidence" value="ECO:0007669"/>
    <property type="project" value="TreeGrafter"/>
</dbReference>
<feature type="transmembrane region" description="Helical" evidence="8">
    <location>
        <begin position="98"/>
        <end position="120"/>
    </location>
</feature>
<dbReference type="GO" id="GO:0015347">
    <property type="term" value="F:sodium-independent organic anion transmembrane transporter activity"/>
    <property type="evidence" value="ECO:0007669"/>
    <property type="project" value="TreeGrafter"/>
</dbReference>
<feature type="transmembrane region" description="Helical" evidence="8">
    <location>
        <begin position="285"/>
        <end position="308"/>
    </location>
</feature>
<dbReference type="NCBIfam" id="TIGR00805">
    <property type="entry name" value="oat"/>
    <property type="match status" value="1"/>
</dbReference>
<feature type="transmembrane region" description="Helical" evidence="8">
    <location>
        <begin position="386"/>
        <end position="411"/>
    </location>
</feature>
<dbReference type="GO" id="GO:0006811">
    <property type="term" value="P:monoatomic ion transport"/>
    <property type="evidence" value="ECO:0007669"/>
    <property type="project" value="UniProtKB-KW"/>
</dbReference>
<feature type="transmembrane region" description="Helical" evidence="8">
    <location>
        <begin position="567"/>
        <end position="591"/>
    </location>
</feature>
<evidence type="ECO:0000256" key="2">
    <source>
        <dbReference type="ARBA" id="ARBA00009657"/>
    </source>
</evidence>
<dbReference type="InterPro" id="IPR020846">
    <property type="entry name" value="MFS_dom"/>
</dbReference>
<dbReference type="PROSITE" id="PS51465">
    <property type="entry name" value="KAZAL_2"/>
    <property type="match status" value="1"/>
</dbReference>
<feature type="transmembrane region" description="Helical" evidence="8">
    <location>
        <begin position="345"/>
        <end position="366"/>
    </location>
</feature>